<dbReference type="InterPro" id="IPR026024">
    <property type="entry name" value="Chemotaxis_MeTrfase_CheR"/>
</dbReference>
<name>A0A1E3G3S7_9BACT</name>
<organism evidence="7 8">
    <name type="scientific">Fervidobacterium thailandense</name>
    <dbReference type="NCBI Taxonomy" id="1008305"/>
    <lineage>
        <taxon>Bacteria</taxon>
        <taxon>Thermotogati</taxon>
        <taxon>Thermotogota</taxon>
        <taxon>Thermotogae</taxon>
        <taxon>Thermotogales</taxon>
        <taxon>Fervidobacteriaceae</taxon>
        <taxon>Fervidobacterium</taxon>
    </lineage>
</organism>
<sequence length="284" mass="33448">MSLDDSKDKKFVWLSTSQFGEIPELPWEEFEWFVQKVKDTMGLDLSGYKPERMKRRIEMLIRKYSCKSYKEYLELIQKDPKKKDEFLDKLTINVTEFFRNPEKWQELKEKFLPELLRESGPRFRAWSAGCSSGEEPYSLAILLEELKAPPTAKILATDIDIGVLTKAQIGEYDERSMVSTPSEYIQKYFIVRDGKYIVKPNVKARVQFKRHNLLQDPFEKGFDLIMCRNVVIYFEMEAKDQLYRKFSESLRTGGILFVGNTERIFNYKALGLEVASPFIYRKVT</sequence>
<keyword evidence="5" id="KW-0949">S-adenosyl-L-methionine</keyword>
<evidence type="ECO:0000256" key="1">
    <source>
        <dbReference type="ARBA" id="ARBA00001541"/>
    </source>
</evidence>
<dbReference type="SUPFAM" id="SSF53335">
    <property type="entry name" value="S-adenosyl-L-methionine-dependent methyltransferases"/>
    <property type="match status" value="1"/>
</dbReference>
<dbReference type="Gene3D" id="1.10.155.10">
    <property type="entry name" value="Chemotaxis receptor methyltransferase CheR, N-terminal domain"/>
    <property type="match status" value="1"/>
</dbReference>
<dbReference type="SMART" id="SM00138">
    <property type="entry name" value="MeTrc"/>
    <property type="match status" value="1"/>
</dbReference>
<dbReference type="CDD" id="cd02440">
    <property type="entry name" value="AdoMet_MTases"/>
    <property type="match status" value="1"/>
</dbReference>
<accession>A0A1E3G3S7</accession>
<dbReference type="Proteomes" id="UP000094570">
    <property type="component" value="Unassembled WGS sequence"/>
</dbReference>
<dbReference type="STRING" id="1008305.A4H02_05665"/>
<dbReference type="InterPro" id="IPR022641">
    <property type="entry name" value="CheR_N"/>
</dbReference>
<feature type="domain" description="CheR-type methyltransferase" evidence="6">
    <location>
        <begin position="28"/>
        <end position="284"/>
    </location>
</feature>
<dbReference type="InterPro" id="IPR050903">
    <property type="entry name" value="Bact_Chemotaxis_MeTrfase"/>
</dbReference>
<reference evidence="8" key="1">
    <citation type="submission" date="2016-04" db="EMBL/GenBank/DDBJ databases">
        <title>The genome sequence project of a novel Fervidobacterium isolate from a hot spring in Thailand.</title>
        <authorList>
            <person name="Gonzalez J.M."/>
            <person name="Cuecas A."/>
            <person name="Kanoksilapatham W."/>
        </authorList>
    </citation>
    <scope>NUCLEOTIDE SEQUENCE [LARGE SCALE GENOMIC DNA]</scope>
    <source>
        <strain evidence="8">FC2004</strain>
    </source>
</reference>
<keyword evidence="4" id="KW-0808">Transferase</keyword>
<dbReference type="GO" id="GO:0032259">
    <property type="term" value="P:methylation"/>
    <property type="evidence" value="ECO:0007669"/>
    <property type="project" value="UniProtKB-KW"/>
</dbReference>
<evidence type="ECO:0000256" key="2">
    <source>
        <dbReference type="ARBA" id="ARBA00012534"/>
    </source>
</evidence>
<dbReference type="AlphaFoldDB" id="A0A1E3G3S7"/>
<dbReference type="InterPro" id="IPR029063">
    <property type="entry name" value="SAM-dependent_MTases_sf"/>
</dbReference>
<dbReference type="GO" id="GO:0008983">
    <property type="term" value="F:protein-glutamate O-methyltransferase activity"/>
    <property type="evidence" value="ECO:0007669"/>
    <property type="project" value="UniProtKB-EC"/>
</dbReference>
<dbReference type="OrthoDB" id="9816309at2"/>
<comment type="caution">
    <text evidence="7">The sequence shown here is derived from an EMBL/GenBank/DDBJ whole genome shotgun (WGS) entry which is preliminary data.</text>
</comment>
<dbReference type="Pfam" id="PF03705">
    <property type="entry name" value="CheR_N"/>
    <property type="match status" value="1"/>
</dbReference>
<keyword evidence="3" id="KW-0489">Methyltransferase</keyword>
<evidence type="ECO:0000256" key="3">
    <source>
        <dbReference type="ARBA" id="ARBA00022603"/>
    </source>
</evidence>
<dbReference type="PROSITE" id="PS50123">
    <property type="entry name" value="CHER"/>
    <property type="match status" value="1"/>
</dbReference>
<dbReference type="RefSeq" id="WP_069293207.1">
    <property type="nucleotide sequence ID" value="NZ_CP140110.1"/>
</dbReference>
<evidence type="ECO:0000313" key="8">
    <source>
        <dbReference type="Proteomes" id="UP000094570"/>
    </source>
</evidence>
<gene>
    <name evidence="7" type="ORF">A4H02_05665</name>
</gene>
<dbReference type="SUPFAM" id="SSF47757">
    <property type="entry name" value="Chemotaxis receptor methyltransferase CheR, N-terminal domain"/>
    <property type="match status" value="1"/>
</dbReference>
<dbReference type="Pfam" id="PF01739">
    <property type="entry name" value="CheR"/>
    <property type="match status" value="1"/>
</dbReference>
<protein>
    <recommendedName>
        <fullName evidence="2">protein-glutamate O-methyltransferase</fullName>
        <ecNumber evidence="2">2.1.1.80</ecNumber>
    </recommendedName>
</protein>
<dbReference type="InterPro" id="IPR022642">
    <property type="entry name" value="CheR_C"/>
</dbReference>
<dbReference type="PANTHER" id="PTHR24422:SF19">
    <property type="entry name" value="CHEMOTAXIS PROTEIN METHYLTRANSFERASE"/>
    <property type="match status" value="1"/>
</dbReference>
<dbReference type="PRINTS" id="PR00996">
    <property type="entry name" value="CHERMTFRASE"/>
</dbReference>
<evidence type="ECO:0000256" key="4">
    <source>
        <dbReference type="ARBA" id="ARBA00022679"/>
    </source>
</evidence>
<proteinExistence type="predicted"/>
<evidence type="ECO:0000256" key="5">
    <source>
        <dbReference type="ARBA" id="ARBA00022691"/>
    </source>
</evidence>
<dbReference type="InterPro" id="IPR036804">
    <property type="entry name" value="CheR_N_sf"/>
</dbReference>
<dbReference type="Gene3D" id="3.40.50.150">
    <property type="entry name" value="Vaccinia Virus protein VP39"/>
    <property type="match status" value="1"/>
</dbReference>
<comment type="catalytic activity">
    <reaction evidence="1">
        <text>L-glutamyl-[protein] + S-adenosyl-L-methionine = [protein]-L-glutamate 5-O-methyl ester + S-adenosyl-L-homocysteine</text>
        <dbReference type="Rhea" id="RHEA:24452"/>
        <dbReference type="Rhea" id="RHEA-COMP:10208"/>
        <dbReference type="Rhea" id="RHEA-COMP:10311"/>
        <dbReference type="ChEBI" id="CHEBI:29973"/>
        <dbReference type="ChEBI" id="CHEBI:57856"/>
        <dbReference type="ChEBI" id="CHEBI:59789"/>
        <dbReference type="ChEBI" id="CHEBI:82795"/>
        <dbReference type="EC" id="2.1.1.80"/>
    </reaction>
</comment>
<evidence type="ECO:0000313" key="7">
    <source>
        <dbReference type="EMBL" id="ODN30338.1"/>
    </source>
</evidence>
<keyword evidence="8" id="KW-1185">Reference proteome</keyword>
<dbReference type="EC" id="2.1.1.80" evidence="2"/>
<evidence type="ECO:0000259" key="6">
    <source>
        <dbReference type="PROSITE" id="PS50123"/>
    </source>
</evidence>
<dbReference type="PANTHER" id="PTHR24422">
    <property type="entry name" value="CHEMOTAXIS PROTEIN METHYLTRANSFERASE"/>
    <property type="match status" value="1"/>
</dbReference>
<dbReference type="InterPro" id="IPR000780">
    <property type="entry name" value="CheR_MeTrfase"/>
</dbReference>
<dbReference type="PIRSF" id="PIRSF000410">
    <property type="entry name" value="CheR"/>
    <property type="match status" value="1"/>
</dbReference>
<dbReference type="EMBL" id="LWAF01000007">
    <property type="protein sequence ID" value="ODN30338.1"/>
    <property type="molecule type" value="Genomic_DNA"/>
</dbReference>